<dbReference type="InterPro" id="IPR010914">
    <property type="entry name" value="RsgA_GTPase_dom"/>
</dbReference>
<protein>
    <submittedName>
        <fullName evidence="12">Ribosome small subunit-dependent GTPase A</fullName>
    </submittedName>
</protein>
<comment type="caution">
    <text evidence="12">The sequence shown here is derived from an EMBL/GenBank/DDBJ whole genome shotgun (WGS) entry which is preliminary data.</text>
</comment>
<evidence type="ECO:0000256" key="6">
    <source>
        <dbReference type="ARBA" id="ARBA00022801"/>
    </source>
</evidence>
<keyword evidence="2" id="KW-0690">Ribosome biogenesis</keyword>
<keyword evidence="7" id="KW-0862">Zinc</keyword>
<gene>
    <name evidence="12" type="primary">rsgA</name>
    <name evidence="12" type="ORF">HRJ53_03045</name>
</gene>
<dbReference type="InterPro" id="IPR004881">
    <property type="entry name" value="Ribosome_biogen_GTPase_RsgA"/>
</dbReference>
<evidence type="ECO:0000256" key="2">
    <source>
        <dbReference type="ARBA" id="ARBA00022517"/>
    </source>
</evidence>
<organism evidence="12 13">
    <name type="scientific">Candidatus Acidiferrum panamense</name>
    <dbReference type="NCBI Taxonomy" id="2741543"/>
    <lineage>
        <taxon>Bacteria</taxon>
        <taxon>Pseudomonadati</taxon>
        <taxon>Acidobacteriota</taxon>
        <taxon>Terriglobia</taxon>
        <taxon>Candidatus Acidiferrales</taxon>
        <taxon>Candidatus Acidiferrum</taxon>
    </lineage>
</organism>
<evidence type="ECO:0000256" key="3">
    <source>
        <dbReference type="ARBA" id="ARBA00022723"/>
    </source>
</evidence>
<dbReference type="Proteomes" id="UP000567293">
    <property type="component" value="Unassembled WGS sequence"/>
</dbReference>
<name>A0A7V8NM91_9BACT</name>
<evidence type="ECO:0000256" key="8">
    <source>
        <dbReference type="ARBA" id="ARBA00022884"/>
    </source>
</evidence>
<keyword evidence="6" id="KW-0378">Hydrolase</keyword>
<dbReference type="CDD" id="cd01854">
    <property type="entry name" value="YjeQ_EngC"/>
    <property type="match status" value="1"/>
</dbReference>
<keyword evidence="13" id="KW-1185">Reference proteome</keyword>
<dbReference type="Gene3D" id="3.40.50.300">
    <property type="entry name" value="P-loop containing nucleotide triphosphate hydrolases"/>
    <property type="match status" value="1"/>
</dbReference>
<evidence type="ECO:0000256" key="7">
    <source>
        <dbReference type="ARBA" id="ARBA00022833"/>
    </source>
</evidence>
<dbReference type="PROSITE" id="PS51721">
    <property type="entry name" value="G_CP"/>
    <property type="match status" value="1"/>
</dbReference>
<dbReference type="EMBL" id="JACDQQ010000300">
    <property type="protein sequence ID" value="MBA0083949.1"/>
    <property type="molecule type" value="Genomic_DNA"/>
</dbReference>
<dbReference type="AlphaFoldDB" id="A0A7V8NM91"/>
<dbReference type="InterPro" id="IPR030378">
    <property type="entry name" value="G_CP_dom"/>
</dbReference>
<feature type="domain" description="CP-type G" evidence="11">
    <location>
        <begin position="83"/>
        <end position="237"/>
    </location>
</feature>
<evidence type="ECO:0000313" key="12">
    <source>
        <dbReference type="EMBL" id="MBA0083949.1"/>
    </source>
</evidence>
<dbReference type="PANTHER" id="PTHR32120">
    <property type="entry name" value="SMALL RIBOSOMAL SUBUNIT BIOGENESIS GTPASE RSGA"/>
    <property type="match status" value="1"/>
</dbReference>
<keyword evidence="9" id="KW-0342">GTP-binding</keyword>
<dbReference type="SUPFAM" id="SSF52540">
    <property type="entry name" value="P-loop containing nucleoside triphosphate hydrolases"/>
    <property type="match status" value="1"/>
</dbReference>
<reference evidence="12" key="1">
    <citation type="submission" date="2020-06" db="EMBL/GenBank/DDBJ databases">
        <title>Legume-microbial interactions unlock mineral nutrients during tropical forest succession.</title>
        <authorList>
            <person name="Epihov D.Z."/>
        </authorList>
    </citation>
    <scope>NUCLEOTIDE SEQUENCE [LARGE SCALE GENOMIC DNA]</scope>
    <source>
        <strain evidence="12">Pan2503</strain>
    </source>
</reference>
<dbReference type="GO" id="GO:0042254">
    <property type="term" value="P:ribosome biogenesis"/>
    <property type="evidence" value="ECO:0007669"/>
    <property type="project" value="UniProtKB-KW"/>
</dbReference>
<dbReference type="Pfam" id="PF03193">
    <property type="entry name" value="RsgA_GTPase"/>
    <property type="match status" value="1"/>
</dbReference>
<keyword evidence="1" id="KW-0963">Cytoplasm</keyword>
<feature type="non-terminal residue" evidence="12">
    <location>
        <position position="237"/>
    </location>
</feature>
<evidence type="ECO:0000259" key="10">
    <source>
        <dbReference type="PROSITE" id="PS50936"/>
    </source>
</evidence>
<evidence type="ECO:0000256" key="1">
    <source>
        <dbReference type="ARBA" id="ARBA00022490"/>
    </source>
</evidence>
<dbReference type="NCBIfam" id="TIGR00157">
    <property type="entry name" value="ribosome small subunit-dependent GTPase A"/>
    <property type="match status" value="1"/>
</dbReference>
<dbReference type="PANTHER" id="PTHR32120:SF10">
    <property type="entry name" value="SMALL RIBOSOMAL SUBUNIT BIOGENESIS GTPASE RSGA"/>
    <property type="match status" value="1"/>
</dbReference>
<keyword evidence="3" id="KW-0479">Metal-binding</keyword>
<evidence type="ECO:0000313" key="13">
    <source>
        <dbReference type="Proteomes" id="UP000567293"/>
    </source>
</evidence>
<evidence type="ECO:0000256" key="5">
    <source>
        <dbReference type="ARBA" id="ARBA00022741"/>
    </source>
</evidence>
<evidence type="ECO:0000256" key="9">
    <source>
        <dbReference type="ARBA" id="ARBA00023134"/>
    </source>
</evidence>
<feature type="domain" description="EngC GTPase" evidence="10">
    <location>
        <begin position="92"/>
        <end position="237"/>
    </location>
</feature>
<dbReference type="GO" id="GO:0046872">
    <property type="term" value="F:metal ion binding"/>
    <property type="evidence" value="ECO:0007669"/>
    <property type="project" value="UniProtKB-KW"/>
</dbReference>
<proteinExistence type="predicted"/>
<dbReference type="PROSITE" id="PS50936">
    <property type="entry name" value="ENGC_GTPASE"/>
    <property type="match status" value="1"/>
</dbReference>
<dbReference type="InterPro" id="IPR027417">
    <property type="entry name" value="P-loop_NTPase"/>
</dbReference>
<sequence>MEREKAVPARVIAQSRGIWCVAGDFGRCSAEAAGKLRLAAEEGADWPAVGDWVAAELQDQGGAAMIREVLPRRSQFVRKMAGRKIAEQVIAANVDTALLVSALDGDFNPRRIERYLVQCWESGAKPVIILNKADACARLEEKVDEIEKVRRGVPACTVSAKTGQGFEELLGYLGRGQTLVLLGSSGVGKSTIVNRLLERDLQEVAEVRESDSRGRHTTTVRQLFPLPGGALLMDTPG</sequence>
<evidence type="ECO:0000259" key="11">
    <source>
        <dbReference type="PROSITE" id="PS51721"/>
    </source>
</evidence>
<keyword evidence="4" id="KW-0699">rRNA-binding</keyword>
<accession>A0A7V8NM91</accession>
<dbReference type="GO" id="GO:0019843">
    <property type="term" value="F:rRNA binding"/>
    <property type="evidence" value="ECO:0007669"/>
    <property type="project" value="UniProtKB-KW"/>
</dbReference>
<dbReference type="GO" id="GO:0003924">
    <property type="term" value="F:GTPase activity"/>
    <property type="evidence" value="ECO:0007669"/>
    <property type="project" value="InterPro"/>
</dbReference>
<keyword evidence="8" id="KW-0694">RNA-binding</keyword>
<evidence type="ECO:0000256" key="4">
    <source>
        <dbReference type="ARBA" id="ARBA00022730"/>
    </source>
</evidence>
<keyword evidence="5" id="KW-0547">Nucleotide-binding</keyword>
<dbReference type="GO" id="GO:0005525">
    <property type="term" value="F:GTP binding"/>
    <property type="evidence" value="ECO:0007669"/>
    <property type="project" value="UniProtKB-KW"/>
</dbReference>